<dbReference type="AlphaFoldDB" id="A0A0D2CGG9"/>
<dbReference type="EMBL" id="KN847324">
    <property type="protein sequence ID" value="KIW48957.1"/>
    <property type="molecule type" value="Genomic_DNA"/>
</dbReference>
<dbReference type="Proteomes" id="UP000054342">
    <property type="component" value="Unassembled WGS sequence"/>
</dbReference>
<feature type="region of interest" description="Disordered" evidence="1">
    <location>
        <begin position="79"/>
        <end position="125"/>
    </location>
</feature>
<name>A0A0D2CGG9_9EURO</name>
<organism evidence="2 3">
    <name type="scientific">Exophiala xenobiotica</name>
    <dbReference type="NCBI Taxonomy" id="348802"/>
    <lineage>
        <taxon>Eukaryota</taxon>
        <taxon>Fungi</taxon>
        <taxon>Dikarya</taxon>
        <taxon>Ascomycota</taxon>
        <taxon>Pezizomycotina</taxon>
        <taxon>Eurotiomycetes</taxon>
        <taxon>Chaetothyriomycetidae</taxon>
        <taxon>Chaetothyriales</taxon>
        <taxon>Herpotrichiellaceae</taxon>
        <taxon>Exophiala</taxon>
    </lineage>
</organism>
<evidence type="ECO:0000313" key="2">
    <source>
        <dbReference type="EMBL" id="KIW48957.1"/>
    </source>
</evidence>
<sequence length="125" mass="13834">MIDETDLFRRIDELINKSPILSPVLTSYIEKTPTETSKPASLRFGPYPPDLLPSSRSKDTTTPTATVVLGRSTYATVKTRSSIARRAKPRRKAIKDSEETPLQPPSRLGPVIQSPQKNTLNSKEG</sequence>
<evidence type="ECO:0000256" key="1">
    <source>
        <dbReference type="SAM" id="MobiDB-lite"/>
    </source>
</evidence>
<reference evidence="2 3" key="1">
    <citation type="submission" date="2015-01" db="EMBL/GenBank/DDBJ databases">
        <title>The Genome Sequence of Exophiala xenobiotica CBS118157.</title>
        <authorList>
            <consortium name="The Broad Institute Genomics Platform"/>
            <person name="Cuomo C."/>
            <person name="de Hoog S."/>
            <person name="Gorbushina A."/>
            <person name="Stielow B."/>
            <person name="Teixiera M."/>
            <person name="Abouelleil A."/>
            <person name="Chapman S.B."/>
            <person name="Priest M."/>
            <person name="Young S.K."/>
            <person name="Wortman J."/>
            <person name="Nusbaum C."/>
            <person name="Birren B."/>
        </authorList>
    </citation>
    <scope>NUCLEOTIDE SEQUENCE [LARGE SCALE GENOMIC DNA]</scope>
    <source>
        <strain evidence="2 3">CBS 118157</strain>
    </source>
</reference>
<feature type="region of interest" description="Disordered" evidence="1">
    <location>
        <begin position="32"/>
        <end position="64"/>
    </location>
</feature>
<proteinExistence type="predicted"/>
<feature type="compositionally biased region" description="Polar residues" evidence="1">
    <location>
        <begin position="113"/>
        <end position="125"/>
    </location>
</feature>
<dbReference type="GeneID" id="25333977"/>
<keyword evidence="3" id="KW-1185">Reference proteome</keyword>
<accession>A0A0D2CGG9</accession>
<dbReference type="HOGENOM" id="CLU_1992675_0_0_1"/>
<evidence type="ECO:0000313" key="3">
    <source>
        <dbReference type="Proteomes" id="UP000054342"/>
    </source>
</evidence>
<gene>
    <name evidence="2" type="ORF">PV05_12069</name>
</gene>
<protein>
    <submittedName>
        <fullName evidence="2">Uncharacterized protein</fullName>
    </submittedName>
</protein>
<feature type="compositionally biased region" description="Basic residues" evidence="1">
    <location>
        <begin position="83"/>
        <end position="93"/>
    </location>
</feature>
<dbReference type="RefSeq" id="XP_013309541.1">
    <property type="nucleotide sequence ID" value="XM_013454087.1"/>
</dbReference>